<dbReference type="InterPro" id="IPR045621">
    <property type="entry name" value="BPD_transp_1_N"/>
</dbReference>
<keyword evidence="3" id="KW-1003">Cell membrane</keyword>
<proteinExistence type="inferred from homology"/>
<feature type="domain" description="ABC transmembrane type-1" evidence="8">
    <location>
        <begin position="110"/>
        <end position="311"/>
    </location>
</feature>
<feature type="transmembrane region" description="Helical" evidence="7">
    <location>
        <begin position="149"/>
        <end position="178"/>
    </location>
</feature>
<dbReference type="InterPro" id="IPR000515">
    <property type="entry name" value="MetI-like"/>
</dbReference>
<dbReference type="InterPro" id="IPR035906">
    <property type="entry name" value="MetI-like_sf"/>
</dbReference>
<dbReference type="EMBL" id="CP035037">
    <property type="protein sequence ID" value="QAB17045.1"/>
    <property type="molecule type" value="Genomic_DNA"/>
</dbReference>
<dbReference type="PANTHER" id="PTHR43163:SF3">
    <property type="entry name" value="PEPTIDE ABC TRANSPORTER PERMEASE PROTEIN"/>
    <property type="match status" value="1"/>
</dbReference>
<dbReference type="Gene3D" id="1.10.3720.10">
    <property type="entry name" value="MetI-like"/>
    <property type="match status" value="1"/>
</dbReference>
<reference evidence="9 10" key="1">
    <citation type="submission" date="2019-01" db="EMBL/GenBank/DDBJ databases">
        <title>Leucobacter muris sp. nov. isolated from the nose of a laboratory mouse.</title>
        <authorList>
            <person name="Benga L."/>
            <person name="Sproeer C."/>
            <person name="Schumann P."/>
            <person name="Verbarg S."/>
            <person name="Bunk B."/>
            <person name="Engelhardt E."/>
            <person name="Benten P.M."/>
            <person name="Sager M."/>
        </authorList>
    </citation>
    <scope>NUCLEOTIDE SEQUENCE [LARGE SCALE GENOMIC DNA]</scope>
    <source>
        <strain evidence="9 10">DSM 101948</strain>
    </source>
</reference>
<dbReference type="RefSeq" id="WP_128386313.1">
    <property type="nucleotide sequence ID" value="NZ_CP035037.1"/>
</dbReference>
<name>A0ABX5QDA3_9MICO</name>
<keyword evidence="2 7" id="KW-0813">Transport</keyword>
<dbReference type="CDD" id="cd06261">
    <property type="entry name" value="TM_PBP2"/>
    <property type="match status" value="1"/>
</dbReference>
<gene>
    <name evidence="9" type="ORF">Leucomu_03145</name>
</gene>
<keyword evidence="6 7" id="KW-0472">Membrane</keyword>
<evidence type="ECO:0000256" key="4">
    <source>
        <dbReference type="ARBA" id="ARBA00022692"/>
    </source>
</evidence>
<evidence type="ECO:0000256" key="1">
    <source>
        <dbReference type="ARBA" id="ARBA00004651"/>
    </source>
</evidence>
<evidence type="ECO:0000256" key="6">
    <source>
        <dbReference type="ARBA" id="ARBA00023136"/>
    </source>
</evidence>
<sequence length="329" mass="35320">MTDRIRRRRRPGERLAGMLALRIASVLVILLVISFLTFALLYLAPGDIVKNLLGNRPVSPETVATISAQYRLDDPFITRYLDWLLSAVRGDFGTSIRLQQPVLEVIASRIEVTGLLIGLSFLFALVTAIPLGILSAARSGTALDRAASAASLLGLSAPSFALAILAITLFAILVPVFPAYGPGTGGLDRLWHLILPSAVLAMGIGAILMRMTRAAVLRELESDAVVFARSRGISENRIRRIALRSALIPIVTSAGLILTFIIGGTIIVETVFALPGIGQLLQQAVLFKDFPVVQAITLLVAAAIAVITILVDLSYLLLDPRVRTRELTS</sequence>
<dbReference type="SUPFAM" id="SSF161098">
    <property type="entry name" value="MetI-like"/>
    <property type="match status" value="1"/>
</dbReference>
<evidence type="ECO:0000256" key="5">
    <source>
        <dbReference type="ARBA" id="ARBA00022989"/>
    </source>
</evidence>
<feature type="transmembrane region" description="Helical" evidence="7">
    <location>
        <begin position="21"/>
        <end position="44"/>
    </location>
</feature>
<keyword evidence="4 7" id="KW-0812">Transmembrane</keyword>
<keyword evidence="10" id="KW-1185">Reference proteome</keyword>
<accession>A0ABX5QDA3</accession>
<dbReference type="Proteomes" id="UP000285768">
    <property type="component" value="Chromosome"/>
</dbReference>
<evidence type="ECO:0000256" key="3">
    <source>
        <dbReference type="ARBA" id="ARBA00022475"/>
    </source>
</evidence>
<evidence type="ECO:0000313" key="9">
    <source>
        <dbReference type="EMBL" id="QAB17045.1"/>
    </source>
</evidence>
<organism evidence="9 10">
    <name type="scientific">Leucobacter muris</name>
    <dbReference type="NCBI Taxonomy" id="1935379"/>
    <lineage>
        <taxon>Bacteria</taxon>
        <taxon>Bacillati</taxon>
        <taxon>Actinomycetota</taxon>
        <taxon>Actinomycetes</taxon>
        <taxon>Micrococcales</taxon>
        <taxon>Microbacteriaceae</taxon>
        <taxon>Leucobacter</taxon>
    </lineage>
</organism>
<dbReference type="Pfam" id="PF00528">
    <property type="entry name" value="BPD_transp_1"/>
    <property type="match status" value="1"/>
</dbReference>
<comment type="subcellular location">
    <subcellularLocation>
        <location evidence="1 7">Cell membrane</location>
        <topology evidence="1 7">Multi-pass membrane protein</topology>
    </subcellularLocation>
</comment>
<evidence type="ECO:0000313" key="10">
    <source>
        <dbReference type="Proteomes" id="UP000285768"/>
    </source>
</evidence>
<protein>
    <submittedName>
        <fullName evidence="9">ABC transporter permease</fullName>
    </submittedName>
</protein>
<feature type="transmembrane region" description="Helical" evidence="7">
    <location>
        <begin position="115"/>
        <end position="137"/>
    </location>
</feature>
<comment type="similarity">
    <text evidence="7">Belongs to the binding-protein-dependent transport system permease family.</text>
</comment>
<evidence type="ECO:0000256" key="2">
    <source>
        <dbReference type="ARBA" id="ARBA00022448"/>
    </source>
</evidence>
<feature type="transmembrane region" description="Helical" evidence="7">
    <location>
        <begin position="292"/>
        <end position="318"/>
    </location>
</feature>
<evidence type="ECO:0000256" key="7">
    <source>
        <dbReference type="RuleBase" id="RU363032"/>
    </source>
</evidence>
<dbReference type="PANTHER" id="PTHR43163">
    <property type="entry name" value="DIPEPTIDE TRANSPORT SYSTEM PERMEASE PROTEIN DPPB-RELATED"/>
    <property type="match status" value="1"/>
</dbReference>
<dbReference type="Pfam" id="PF19300">
    <property type="entry name" value="BPD_transp_1_N"/>
    <property type="match status" value="1"/>
</dbReference>
<dbReference type="PROSITE" id="PS50928">
    <property type="entry name" value="ABC_TM1"/>
    <property type="match status" value="1"/>
</dbReference>
<feature type="transmembrane region" description="Helical" evidence="7">
    <location>
        <begin position="190"/>
        <end position="209"/>
    </location>
</feature>
<evidence type="ECO:0000259" key="8">
    <source>
        <dbReference type="PROSITE" id="PS50928"/>
    </source>
</evidence>
<feature type="transmembrane region" description="Helical" evidence="7">
    <location>
        <begin position="246"/>
        <end position="272"/>
    </location>
</feature>
<keyword evidence="5 7" id="KW-1133">Transmembrane helix</keyword>